<name>A0ABR3EKR9_9AGAR</name>
<comment type="caution">
    <text evidence="2">The sequence shown here is derived from an EMBL/GenBank/DDBJ whole genome shotgun (WGS) entry which is preliminary data.</text>
</comment>
<evidence type="ECO:0000256" key="1">
    <source>
        <dbReference type="SAM" id="MobiDB-lite"/>
    </source>
</evidence>
<gene>
    <name evidence="2" type="ORF">V5O48_018586</name>
</gene>
<keyword evidence="3" id="KW-1185">Reference proteome</keyword>
<feature type="region of interest" description="Disordered" evidence="1">
    <location>
        <begin position="1"/>
        <end position="23"/>
    </location>
</feature>
<evidence type="ECO:0008006" key="4">
    <source>
        <dbReference type="Google" id="ProtNLM"/>
    </source>
</evidence>
<proteinExistence type="predicted"/>
<dbReference type="EMBL" id="JBAHYK010003456">
    <property type="protein sequence ID" value="KAL0563481.1"/>
    <property type="molecule type" value="Genomic_DNA"/>
</dbReference>
<evidence type="ECO:0000313" key="3">
    <source>
        <dbReference type="Proteomes" id="UP001465976"/>
    </source>
</evidence>
<dbReference type="Proteomes" id="UP001465976">
    <property type="component" value="Unassembled WGS sequence"/>
</dbReference>
<reference evidence="2 3" key="1">
    <citation type="submission" date="2024-02" db="EMBL/GenBank/DDBJ databases">
        <title>A draft genome for the cacao thread blight pathogen Marasmius crinis-equi.</title>
        <authorList>
            <person name="Cohen S.P."/>
            <person name="Baruah I.K."/>
            <person name="Amoako-Attah I."/>
            <person name="Bukari Y."/>
            <person name="Meinhardt L.W."/>
            <person name="Bailey B.A."/>
        </authorList>
    </citation>
    <scope>NUCLEOTIDE SEQUENCE [LARGE SCALE GENOMIC DNA]</scope>
    <source>
        <strain evidence="2 3">GH-76</strain>
    </source>
</reference>
<accession>A0ABR3EKR9</accession>
<feature type="compositionally biased region" description="Basic and acidic residues" evidence="1">
    <location>
        <begin position="252"/>
        <end position="270"/>
    </location>
</feature>
<feature type="region of interest" description="Disordered" evidence="1">
    <location>
        <begin position="164"/>
        <end position="270"/>
    </location>
</feature>
<evidence type="ECO:0000313" key="2">
    <source>
        <dbReference type="EMBL" id="KAL0563481.1"/>
    </source>
</evidence>
<protein>
    <recommendedName>
        <fullName evidence="4">Retrotransposon Copia-like N-terminal domain-containing protein</fullName>
    </recommendedName>
</protein>
<sequence length="647" mass="69633">MSSDQRQPHGRGPPNSGFTVPTYPSVQGLFHAPVLSRPPTIPFPISNVSPTFNPSTPVSPTNGGLGWNIPRSVSYHSNLNLQHFNGPAANGHPTPAPFANLGVAFRDMRSNSGSGPRSADSAILPSQSQFFAQLSTLSPATQLPFSFPSDGVLSTPYPPSGLAPHVLMPGQHHAVSGSGVAQVSPVPGPSDGSGTAQRGGAQDGGEGSDDDVDSDGPGSLPNQADDVPADAEDLSELMSKGKGKARSTRRCSASEDFRRDTPPHHDRNPNRYVTRAEYDHIVASLNSISLILHRMEGQPSGRAGGVTQSFHNSPNSYTHVPRSEVTQSFQNSLGVGVDQPPSYHTQAYSPVSPPYNPFFNQSLNHSASFSVDIPRAPGAQVSTIRHVPSSSEIEISNCLLHAYITNPPPAVPSTTSLPILQGRENFAQWSEAAVGLIRNLGLNPWICGPTAGGTPHVNPNFTPVYPPSLPQFPSPVDYQLWQVFWARDGVASVILTSRLSQSVASSLCLDPVSGEQRTAREILHALRTNYGVADFSTASTAKDILFATPCKGMDSVRDFVAKWKRVLTTLEGVRYPISWAETIQKFVALLPDDPYWLGACSQAASATAMDPHTLIRSSWDYFASHVLQMDAERRNSQRARYHFSQRY</sequence>
<organism evidence="2 3">
    <name type="scientific">Marasmius crinis-equi</name>
    <dbReference type="NCBI Taxonomy" id="585013"/>
    <lineage>
        <taxon>Eukaryota</taxon>
        <taxon>Fungi</taxon>
        <taxon>Dikarya</taxon>
        <taxon>Basidiomycota</taxon>
        <taxon>Agaricomycotina</taxon>
        <taxon>Agaricomycetes</taxon>
        <taxon>Agaricomycetidae</taxon>
        <taxon>Agaricales</taxon>
        <taxon>Marasmiineae</taxon>
        <taxon>Marasmiaceae</taxon>
        <taxon>Marasmius</taxon>
    </lineage>
</organism>